<dbReference type="AlphaFoldDB" id="A0A6J8DKL6"/>
<dbReference type="Pfam" id="PF14817">
    <property type="entry name" value="HAUS5"/>
    <property type="match status" value="1"/>
</dbReference>
<evidence type="ECO:0000313" key="6">
    <source>
        <dbReference type="Proteomes" id="UP000507470"/>
    </source>
</evidence>
<sequence>MVSSFSNGCLPSFGGRFFHRFSSVFTDSEESERQFGIVSFIYCHELLCKKSFFITTCNIYVRTINIKSMVRSEYYSRKRSSTDDDHYSSSLQTRQGIDQNISKFLSTHFTETQSLTSGLHGSVVDEIDEFTALALPNLLFTIVNESFLKKSFYFKTKEKSSGIHFHIEVVRKNLLPLLNQRINFTGKALADCVYVKDAVSECSNVHSTNCNEISILRRQRALVQTYSLQTNDTAKHYEEYTKKITTQADKLVNKAKEGSEYYSRKRSSIDDDHYSSSLETRQGKQVRETCEAIGSFLQKMLQGEFGTDKTVFQSKKDIIWKSVEELLSEFSVTQILNALKTNTQESAFTLRDMTSKVDIRRDAEKLRFKYERTGQLRDESNPPNILQSVHQLLERSFCNETWKLEQRFAELKEEIDTKLQFVFKNHKDLKLARELIECDIDLVGRKAILASLNCEANNLRELISKSLKDKDILCAKFQRIQDFKQIVERKQNLIQVLARQNYNAKSRLEDQRKEIDQYINKSLSTHLTETQSLTSGLHGSVVDEIDKFTALALPNLLFTVVNESALKTPISDISINQTTNPSYQQLQQLLDTKMKYEDTLKKINWSDEDISSSQIEELCKNVHEHDQKLLDKMLPLLNQRINSTGKALADCVHVKDTISEWWNQPAQYVVPWVKVEDFTMDCKSCGFNAKFCAQCGTKVEIGNNEINYIAELSKDHKEPDLSSAVGNNEINYIAELSKDHKEPDLSSAVGFEEYKLIVYGLPGSGVSSTVNTILGTEQMETKLSFDPITKTCCLQRCERLGYQLKVVDVPGFNPETSSNPEIDRFWGLKNGIELLTPGPNVLILVTPVDRYNAETHFLVSCLQCFEGIAKYTIIVFTKADKTENSITREEISMSENLQDILALSGGRFQLFDNTNKDDQQVQALMDMVKQITDSNEKKYFDNSIFCTGYEEKLHRVVAQCENERKDVIEETCMHF</sequence>
<keyword evidence="3" id="KW-0175">Coiled coil</keyword>
<comment type="similarity">
    <text evidence="1">Belongs to the TRAFAC class TrmE-Era-EngA-EngB-Septin-like GTPase superfamily. AIG1/Toc34/Toc159-like paraseptin GTPase family. IAN subfamily.</text>
</comment>
<evidence type="ECO:0000313" key="5">
    <source>
        <dbReference type="EMBL" id="CAC5408666.1"/>
    </source>
</evidence>
<dbReference type="PANTHER" id="PTHR28588">
    <property type="entry name" value="HAUS AUGMIN-LIKE COMPLEX SUBUNIT 5"/>
    <property type="match status" value="1"/>
</dbReference>
<evidence type="ECO:0000256" key="3">
    <source>
        <dbReference type="SAM" id="Coils"/>
    </source>
</evidence>
<evidence type="ECO:0000259" key="4">
    <source>
        <dbReference type="PROSITE" id="PS51720"/>
    </source>
</evidence>
<proteinExistence type="inferred from homology"/>
<dbReference type="GO" id="GO:0070652">
    <property type="term" value="C:HAUS complex"/>
    <property type="evidence" value="ECO:0007669"/>
    <property type="project" value="InterPro"/>
</dbReference>
<evidence type="ECO:0000256" key="2">
    <source>
        <dbReference type="ARBA" id="ARBA00022741"/>
    </source>
</evidence>
<dbReference type="Gene3D" id="3.40.50.300">
    <property type="entry name" value="P-loop containing nucleotide triphosphate hydrolases"/>
    <property type="match status" value="1"/>
</dbReference>
<gene>
    <name evidence="5" type="ORF">MCOR_42035</name>
</gene>
<dbReference type="SUPFAM" id="SSF52540">
    <property type="entry name" value="P-loop containing nucleoside triphosphate hydrolases"/>
    <property type="match status" value="1"/>
</dbReference>
<feature type="domain" description="AIG1-type G" evidence="4">
    <location>
        <begin position="751"/>
        <end position="949"/>
    </location>
</feature>
<protein>
    <submittedName>
        <fullName evidence="5">HAUS5</fullName>
    </submittedName>
</protein>
<keyword evidence="2" id="KW-0547">Nucleotide-binding</keyword>
<dbReference type="InterPro" id="IPR006703">
    <property type="entry name" value="G_AIG1"/>
</dbReference>
<dbReference type="GO" id="GO:0051225">
    <property type="term" value="P:spindle assembly"/>
    <property type="evidence" value="ECO:0007669"/>
    <property type="project" value="InterPro"/>
</dbReference>
<dbReference type="Pfam" id="PF04548">
    <property type="entry name" value="AIG1"/>
    <property type="match status" value="1"/>
</dbReference>
<dbReference type="OrthoDB" id="2019614at2759"/>
<reference evidence="5 6" key="1">
    <citation type="submission" date="2020-06" db="EMBL/GenBank/DDBJ databases">
        <authorList>
            <person name="Li R."/>
            <person name="Bekaert M."/>
        </authorList>
    </citation>
    <scope>NUCLEOTIDE SEQUENCE [LARGE SCALE GENOMIC DNA]</scope>
    <source>
        <strain evidence="6">wild</strain>
    </source>
</reference>
<dbReference type="InterPro" id="IPR029131">
    <property type="entry name" value="HAUS5"/>
</dbReference>
<organism evidence="5 6">
    <name type="scientific">Mytilus coruscus</name>
    <name type="common">Sea mussel</name>
    <dbReference type="NCBI Taxonomy" id="42192"/>
    <lineage>
        <taxon>Eukaryota</taxon>
        <taxon>Metazoa</taxon>
        <taxon>Spiralia</taxon>
        <taxon>Lophotrochozoa</taxon>
        <taxon>Mollusca</taxon>
        <taxon>Bivalvia</taxon>
        <taxon>Autobranchia</taxon>
        <taxon>Pteriomorphia</taxon>
        <taxon>Mytilida</taxon>
        <taxon>Mytiloidea</taxon>
        <taxon>Mytilidae</taxon>
        <taxon>Mytilinae</taxon>
        <taxon>Mytilus</taxon>
    </lineage>
</organism>
<dbReference type="InterPro" id="IPR027417">
    <property type="entry name" value="P-loop_NTPase"/>
</dbReference>
<dbReference type="EMBL" id="CACVKT020007585">
    <property type="protein sequence ID" value="CAC5408666.1"/>
    <property type="molecule type" value="Genomic_DNA"/>
</dbReference>
<keyword evidence="6" id="KW-1185">Reference proteome</keyword>
<dbReference type="PROSITE" id="PS51720">
    <property type="entry name" value="G_AIG1"/>
    <property type="match status" value="1"/>
</dbReference>
<feature type="coiled-coil region" evidence="3">
    <location>
        <begin position="449"/>
        <end position="521"/>
    </location>
</feature>
<dbReference type="GO" id="GO:0007098">
    <property type="term" value="P:centrosome cycle"/>
    <property type="evidence" value="ECO:0007669"/>
    <property type="project" value="TreeGrafter"/>
</dbReference>
<dbReference type="PANTHER" id="PTHR28588:SF1">
    <property type="entry name" value="HAUS AUGMIN-LIKE COMPLEX SUBUNIT 5"/>
    <property type="match status" value="1"/>
</dbReference>
<name>A0A6J8DKL6_MYTCO</name>
<accession>A0A6J8DKL6</accession>
<dbReference type="GO" id="GO:0005813">
    <property type="term" value="C:centrosome"/>
    <property type="evidence" value="ECO:0007669"/>
    <property type="project" value="TreeGrafter"/>
</dbReference>
<evidence type="ECO:0000256" key="1">
    <source>
        <dbReference type="ARBA" id="ARBA00008535"/>
    </source>
</evidence>
<dbReference type="GO" id="GO:0005525">
    <property type="term" value="F:GTP binding"/>
    <property type="evidence" value="ECO:0007669"/>
    <property type="project" value="InterPro"/>
</dbReference>
<dbReference type="Proteomes" id="UP000507470">
    <property type="component" value="Unassembled WGS sequence"/>
</dbReference>